<dbReference type="PANTHER" id="PTHR43077:SF10">
    <property type="entry name" value="TRANSPORT PERMEASE PROTEIN"/>
    <property type="match status" value="1"/>
</dbReference>
<organism evidence="13 14">
    <name type="scientific">Abiotrophia defectiva ATCC 49176</name>
    <dbReference type="NCBI Taxonomy" id="592010"/>
    <lineage>
        <taxon>Bacteria</taxon>
        <taxon>Bacillati</taxon>
        <taxon>Bacillota</taxon>
        <taxon>Bacilli</taxon>
        <taxon>Lactobacillales</taxon>
        <taxon>Aerococcaceae</taxon>
        <taxon>Abiotrophia</taxon>
    </lineage>
</organism>
<comment type="similarity">
    <text evidence="2">Belongs to the EsaA family.</text>
</comment>
<dbReference type="GeneID" id="84816831"/>
<name>W1Q447_ABIDE</name>
<keyword evidence="7" id="KW-0843">Virulence</keyword>
<accession>W1Q447</accession>
<dbReference type="InterPro" id="IPR051328">
    <property type="entry name" value="T7SS_ABC-Transporter"/>
</dbReference>
<dbReference type="STRING" id="592010.GCWU000182_000744"/>
<protein>
    <recommendedName>
        <fullName evidence="3">Type VII secretion system accessory factor EsaA</fullName>
    </recommendedName>
</protein>
<feature type="region of interest" description="Disordered" evidence="11">
    <location>
        <begin position="545"/>
        <end position="593"/>
    </location>
</feature>
<evidence type="ECO:0000256" key="6">
    <source>
        <dbReference type="ARBA" id="ARBA00022989"/>
    </source>
</evidence>
<gene>
    <name evidence="13" type="ORF">GCWU000182_000744</name>
</gene>
<feature type="transmembrane region" description="Helical" evidence="12">
    <location>
        <begin position="929"/>
        <end position="951"/>
    </location>
</feature>
<comment type="subunit">
    <text evidence="9">Homodimer. Interacts with EssB.</text>
</comment>
<evidence type="ECO:0000256" key="2">
    <source>
        <dbReference type="ARBA" id="ARBA00008338"/>
    </source>
</evidence>
<dbReference type="PANTHER" id="PTHR43077">
    <property type="entry name" value="TRANSPORT PERMEASE YVFS-RELATED"/>
    <property type="match status" value="1"/>
</dbReference>
<keyword evidence="6 12" id="KW-1133">Transmembrane helix</keyword>
<proteinExistence type="inferred from homology"/>
<evidence type="ECO:0000256" key="10">
    <source>
        <dbReference type="SAM" id="Coils"/>
    </source>
</evidence>
<evidence type="ECO:0000256" key="5">
    <source>
        <dbReference type="ARBA" id="ARBA00022692"/>
    </source>
</evidence>
<evidence type="ECO:0000256" key="4">
    <source>
        <dbReference type="ARBA" id="ARBA00022475"/>
    </source>
</evidence>
<evidence type="ECO:0000256" key="11">
    <source>
        <dbReference type="SAM" id="MobiDB-lite"/>
    </source>
</evidence>
<evidence type="ECO:0000256" key="12">
    <source>
        <dbReference type="SAM" id="Phobius"/>
    </source>
</evidence>
<feature type="transmembrane region" description="Helical" evidence="12">
    <location>
        <begin position="992"/>
        <end position="1010"/>
    </location>
</feature>
<feature type="transmembrane region" description="Helical" evidence="12">
    <location>
        <begin position="963"/>
        <end position="985"/>
    </location>
</feature>
<evidence type="ECO:0000313" key="14">
    <source>
        <dbReference type="Proteomes" id="UP000019050"/>
    </source>
</evidence>
<dbReference type="OrthoDB" id="4974788at2"/>
<evidence type="ECO:0000256" key="8">
    <source>
        <dbReference type="ARBA" id="ARBA00023136"/>
    </source>
</evidence>
<dbReference type="AlphaFoldDB" id="W1Q447"/>
<comment type="caution">
    <text evidence="13">The sequence shown here is derived from an EMBL/GenBank/DDBJ whole genome shotgun (WGS) entry which is preliminary data.</text>
</comment>
<keyword evidence="8 12" id="KW-0472">Membrane</keyword>
<keyword evidence="4" id="KW-1003">Cell membrane</keyword>
<sequence>MKRKFWPLAIAILVGLTAGMTYFGIIRPKQVAQPKTETLVSQSDVTIAVVNEDQGYRYNGQNVRLADMLLANLAQTNQYRLETVPRSTANAGLDSGKYQVVLVMPSNFSKDSLNLESATPTQAVFQYRIKSDQQVLLKQAEEAVSNIKNAFNKDIINIYFSSIVGNLQVAQAQVTDVVQNQATTLAKYRNSLVDPLNAYSKSFTDISNVSAGTVTTMDNLGGVLTGTNEAFTSIIDTKKDYSGDVESVINSQSAWSQAMAQRELALGNFYTNLRAVDVSSALNGLNVMNTQTFPSLVAAQPIDDAVNGLTALNERLEGFESEISSNNEEVTKYLDETYRERIKEAVKDSMAKTVSETPNDQLTLGMLVTSLREKMNAAVAGFVSQMTIYSDDAINRMTISDQDKFFMKNVNQFINLVAPGVGRVSNTTWQASRLSEIKNAVQGQEVTLDVDLGRIEGTIRDVQIDLTGDNFELVSATINGMGLAVNGNVATGQQLNVAASTAVARATVRVKQVSDENLVNLFAPGTVRAYVITQEALEVTERQNVVAPAPAPAPASPTPDAGSENGANNAAPAAPAPAGQPNAPTVEEHVSTTEKQIYRTYSNASGVSAVQFISSMDTAQAAVADMQQYAALAGIASAYYGLSLSTDPVGSSLNPSPQSLYAALSMEQLSDILVQTVADTISQDLKEQLVIPNAWSENAKKLKEEAKKLEESLQAIRTTTGQLNGEVGNLISLAQGVHDQIANVPALEVTEMPDNANMTTVTMGINSDLLKLMGASQTLMANTTANQAALDSVKSGLGQLNTSVTTLETEGKQLTDKVTTLGESLDTEYNNNKTFLDQFSQVMANTKTGNRKNQLVYDYLSNPVNADNVDTTLQESRAPQTQKVDTRSSLIFLMITFIMSLVLAQFLRDLDWTKLNFFKATERQHLRNSLVPVTAIALSGGLLGTLIAIIGSSRLNLAGNQGIALGIILALMGMGFVLVSHGILLRLKSFGLLVLVGLLMAYVISASQLFDGEFDNLNTFIRGWNPLTYMDQLLTAILNFQTHWLHLVLVPLAALFLGLAINSHYYRKLR</sequence>
<dbReference type="Proteomes" id="UP000019050">
    <property type="component" value="Unassembled WGS sequence"/>
</dbReference>
<reference evidence="13" key="1">
    <citation type="submission" date="2013-06" db="EMBL/GenBank/DDBJ databases">
        <authorList>
            <person name="Weinstock G."/>
            <person name="Sodergren E."/>
            <person name="Clifton S."/>
            <person name="Fulton L."/>
            <person name="Fulton B."/>
            <person name="Courtney L."/>
            <person name="Fronick C."/>
            <person name="Harrison M."/>
            <person name="Strong C."/>
            <person name="Farmer C."/>
            <person name="Delahaunty K."/>
            <person name="Markovic C."/>
            <person name="Hall O."/>
            <person name="Minx P."/>
            <person name="Tomlinson C."/>
            <person name="Mitreva M."/>
            <person name="Nelson J."/>
            <person name="Hou S."/>
            <person name="Wollam A."/>
            <person name="Pepin K.H."/>
            <person name="Johnson M."/>
            <person name="Bhonagiri V."/>
            <person name="Nash W.E."/>
            <person name="Warren W."/>
            <person name="Chinwalla A."/>
            <person name="Mardis E.R."/>
            <person name="Wilson R.K."/>
        </authorList>
    </citation>
    <scope>NUCLEOTIDE SEQUENCE [LARGE SCALE GENOMIC DNA]</scope>
    <source>
        <strain evidence="13">ATCC 49176</strain>
    </source>
</reference>
<dbReference type="RefSeq" id="WP_023391395.1">
    <property type="nucleotide sequence ID" value="NZ_KI535340.1"/>
</dbReference>
<dbReference type="Gene3D" id="3.40.1710.10">
    <property type="entry name" value="abc type-2 transporter like domain"/>
    <property type="match status" value="1"/>
</dbReference>
<feature type="transmembrane region" description="Helical" evidence="12">
    <location>
        <begin position="890"/>
        <end position="908"/>
    </location>
</feature>
<keyword evidence="14" id="KW-1185">Reference proteome</keyword>
<keyword evidence="5 12" id="KW-0812">Transmembrane</keyword>
<feature type="transmembrane region" description="Helical" evidence="12">
    <location>
        <begin position="1043"/>
        <end position="1061"/>
    </location>
</feature>
<evidence type="ECO:0000256" key="1">
    <source>
        <dbReference type="ARBA" id="ARBA00004651"/>
    </source>
</evidence>
<keyword evidence="10" id="KW-0175">Coiled coil</keyword>
<dbReference type="EMBL" id="ACIN03000004">
    <property type="protein sequence ID" value="ESK66010.1"/>
    <property type="molecule type" value="Genomic_DNA"/>
</dbReference>
<dbReference type="eggNOG" id="COG1511">
    <property type="taxonomic scope" value="Bacteria"/>
</dbReference>
<feature type="compositionally biased region" description="Low complexity" evidence="11">
    <location>
        <begin position="558"/>
        <end position="584"/>
    </location>
</feature>
<dbReference type="NCBIfam" id="TIGR03929">
    <property type="entry name" value="T7_esaA_Nterm"/>
    <property type="match status" value="1"/>
</dbReference>
<dbReference type="HOGENOM" id="CLU_294383_0_0_9"/>
<evidence type="ECO:0000313" key="13">
    <source>
        <dbReference type="EMBL" id="ESK66010.1"/>
    </source>
</evidence>
<evidence type="ECO:0000256" key="9">
    <source>
        <dbReference type="ARBA" id="ARBA00046722"/>
    </source>
</evidence>
<evidence type="ECO:0000256" key="7">
    <source>
        <dbReference type="ARBA" id="ARBA00023026"/>
    </source>
</evidence>
<comment type="subcellular location">
    <subcellularLocation>
        <location evidence="1">Cell membrane</location>
        <topology evidence="1">Multi-pass membrane protein</topology>
    </subcellularLocation>
</comment>
<dbReference type="InterPro" id="IPR023838">
    <property type="entry name" value="T7SS_EsaA"/>
</dbReference>
<feature type="coiled-coil region" evidence="10">
    <location>
        <begin position="302"/>
        <end position="329"/>
    </location>
</feature>
<evidence type="ECO:0000256" key="3">
    <source>
        <dbReference type="ARBA" id="ARBA00020819"/>
    </source>
</evidence>
<dbReference type="GO" id="GO:0005886">
    <property type="term" value="C:plasma membrane"/>
    <property type="evidence" value="ECO:0007669"/>
    <property type="project" value="UniProtKB-SubCell"/>
</dbReference>